<reference evidence="2" key="1">
    <citation type="journal article" date="2011" name="Environ. Microbiol.">
        <title>Genomic insights into the metabolic potential of the polycyclic aromatic hydrocarbon degrading sulfate-reducing Deltaproteobacterium N47.</title>
        <authorList>
            <person name="Bergmann F."/>
            <person name="Selesi D."/>
            <person name="Weinmaier T."/>
            <person name="Tischler P."/>
            <person name="Rattei T."/>
            <person name="Meckenstock R.U."/>
        </authorList>
    </citation>
    <scope>NUCLEOTIDE SEQUENCE</scope>
</reference>
<dbReference type="EMBL" id="FR695877">
    <property type="protein sequence ID" value="CBX31221.1"/>
    <property type="molecule type" value="Genomic_DNA"/>
</dbReference>
<evidence type="ECO:0000259" key="1">
    <source>
        <dbReference type="Pfam" id="PF01850"/>
    </source>
</evidence>
<proteinExistence type="predicted"/>
<dbReference type="Pfam" id="PF01850">
    <property type="entry name" value="PIN"/>
    <property type="match status" value="1"/>
</dbReference>
<sequence length="141" mass="16122">MKAFLDTSSLVKLYHNEKDSDYVLGALSKDVQSIILAEIAILEFRSAFWKKARHNELSEKAVQEVIDCFEDDHAKFEWIRIDPFIIDSASKLLMRYGSDGLRTLDSLQLASAVKLKRESCIFLTSDSLLLKFFKNEGLNTL</sequence>
<dbReference type="InterPro" id="IPR002716">
    <property type="entry name" value="PIN_dom"/>
</dbReference>
<dbReference type="InterPro" id="IPR029060">
    <property type="entry name" value="PIN-like_dom_sf"/>
</dbReference>
<protein>
    <recommendedName>
        <fullName evidence="1">PIN domain-containing protein</fullName>
    </recommendedName>
</protein>
<gene>
    <name evidence="2" type="ORF">N47_E47330</name>
</gene>
<dbReference type="Gene3D" id="3.40.50.1010">
    <property type="entry name" value="5'-nuclease"/>
    <property type="match status" value="1"/>
</dbReference>
<evidence type="ECO:0000313" key="2">
    <source>
        <dbReference type="EMBL" id="CBX31221.1"/>
    </source>
</evidence>
<feature type="domain" description="PIN" evidence="1">
    <location>
        <begin position="4"/>
        <end position="127"/>
    </location>
</feature>
<dbReference type="SUPFAM" id="SSF88723">
    <property type="entry name" value="PIN domain-like"/>
    <property type="match status" value="1"/>
</dbReference>
<dbReference type="CDD" id="cd09874">
    <property type="entry name" value="PIN_MT3492-like"/>
    <property type="match status" value="1"/>
</dbReference>
<dbReference type="AlphaFoldDB" id="E1YM88"/>
<name>E1YM88_9BACT</name>
<accession>E1YM88</accession>
<organism evidence="2">
    <name type="scientific">uncultured Desulfobacterium sp</name>
    <dbReference type="NCBI Taxonomy" id="201089"/>
    <lineage>
        <taxon>Bacteria</taxon>
        <taxon>Pseudomonadati</taxon>
        <taxon>Thermodesulfobacteriota</taxon>
        <taxon>Desulfobacteria</taxon>
        <taxon>Desulfobacterales</taxon>
        <taxon>Desulfobacteriaceae</taxon>
        <taxon>Desulfobacterium</taxon>
        <taxon>environmental samples</taxon>
    </lineage>
</organism>